<dbReference type="EMBL" id="GL376626">
    <property type="status" value="NOT_ANNOTATED_CDS"/>
    <property type="molecule type" value="Genomic_DNA"/>
</dbReference>
<dbReference type="Pfam" id="PF00107">
    <property type="entry name" value="ADH_zinc_N"/>
    <property type="match status" value="1"/>
</dbReference>
<protein>
    <recommendedName>
        <fullName evidence="2">Enoyl reductase (ER) domain-containing protein</fullName>
    </recommendedName>
</protein>
<dbReference type="VEuPathDB" id="FungiDB:PYU1_G001581"/>
<dbReference type="SUPFAM" id="SSF51735">
    <property type="entry name" value="NAD(P)-binding Rossmann-fold domains"/>
    <property type="match status" value="1"/>
</dbReference>
<evidence type="ECO:0000313" key="4">
    <source>
        <dbReference type="Proteomes" id="UP000019132"/>
    </source>
</evidence>
<feature type="domain" description="Enoyl reductase (ER)" evidence="2">
    <location>
        <begin position="11"/>
        <end position="330"/>
    </location>
</feature>
<dbReference type="FunFam" id="3.40.50.720:FF:000121">
    <property type="entry name" value="Prostaglandin reductase 2"/>
    <property type="match status" value="1"/>
</dbReference>
<dbReference type="Gene3D" id="3.90.180.10">
    <property type="entry name" value="Medium-chain alcohol dehydrogenases, catalytic domain"/>
    <property type="match status" value="1"/>
</dbReference>
<dbReference type="Pfam" id="PF08240">
    <property type="entry name" value="ADH_N"/>
    <property type="match status" value="1"/>
</dbReference>
<dbReference type="SUPFAM" id="SSF50129">
    <property type="entry name" value="GroES-like"/>
    <property type="match status" value="1"/>
</dbReference>
<dbReference type="eggNOG" id="KOG1196">
    <property type="taxonomic scope" value="Eukaryota"/>
</dbReference>
<dbReference type="PANTHER" id="PTHR43677">
    <property type="entry name" value="SHORT-CHAIN DEHYDROGENASE/REDUCTASE"/>
    <property type="match status" value="1"/>
</dbReference>
<dbReference type="EnsemblProtists" id="PYU1_T001581">
    <property type="protein sequence ID" value="PYU1_T001581"/>
    <property type="gene ID" value="PYU1_G001581"/>
</dbReference>
<reference evidence="3" key="3">
    <citation type="submission" date="2015-02" db="UniProtKB">
        <authorList>
            <consortium name="EnsemblProtists"/>
        </authorList>
    </citation>
    <scope>IDENTIFICATION</scope>
    <source>
        <strain evidence="3">DAOM BR144</strain>
    </source>
</reference>
<keyword evidence="1" id="KW-0560">Oxidoreductase</keyword>
<dbReference type="PANTHER" id="PTHR43677:SF3">
    <property type="entry name" value="PROSTAGLANDIN REDUCTASE 3"/>
    <property type="match status" value="1"/>
</dbReference>
<dbReference type="GO" id="GO:0016491">
    <property type="term" value="F:oxidoreductase activity"/>
    <property type="evidence" value="ECO:0007669"/>
    <property type="project" value="UniProtKB-KW"/>
</dbReference>
<name>K3W9E0_GLOUD</name>
<dbReference type="GO" id="GO:0005739">
    <property type="term" value="C:mitochondrion"/>
    <property type="evidence" value="ECO:0007669"/>
    <property type="project" value="TreeGrafter"/>
</dbReference>
<accession>K3W9E0</accession>
<dbReference type="InterPro" id="IPR013149">
    <property type="entry name" value="ADH-like_C"/>
</dbReference>
<dbReference type="InterPro" id="IPR020843">
    <property type="entry name" value="ER"/>
</dbReference>
<proteinExistence type="predicted"/>
<sequence>MSSYRKVQVHTLSPDFRAATSIVVVPELPKAANGHIVVKNHYLGIMATDTNLPNGFYGHTTPPFDCGIEAVGIVTDIGPGVETLKVGDAVVYQKFGAFGEYVEVEASAAIQIPKADPSVLPLFGCGVSASIALEQAGEMKQGGQTVLVTAAAGTTGQFAVQLAKIAGNHVIGTTSSDEKAEALKKLGVDRVINYAKEDVSAVLKAEYPQGVDLVFDSVGGALFQAAVDNIAVRGRIIVFGLVSQYQGKSTDTTLAGSLTHSLLMKSASVHGFAVMFFLDQAPAHIGRLMALTEQGKLVSQLDPTDFRGLEAIPEAIDYMYNKKNVGKLVVKLV</sequence>
<dbReference type="OMA" id="VRQGMAW"/>
<reference evidence="4" key="2">
    <citation type="submission" date="2010-04" db="EMBL/GenBank/DDBJ databases">
        <authorList>
            <person name="Buell R."/>
            <person name="Hamilton J."/>
            <person name="Hostetler J."/>
        </authorList>
    </citation>
    <scope>NUCLEOTIDE SEQUENCE [LARGE SCALE GENOMIC DNA]</scope>
    <source>
        <strain evidence="4">DAOM:BR144</strain>
    </source>
</reference>
<keyword evidence="4" id="KW-1185">Reference proteome</keyword>
<evidence type="ECO:0000313" key="3">
    <source>
        <dbReference type="EnsemblProtists" id="PYU1_T001581"/>
    </source>
</evidence>
<dbReference type="InterPro" id="IPR051397">
    <property type="entry name" value="Zn-ADH-like_protein"/>
</dbReference>
<evidence type="ECO:0000256" key="1">
    <source>
        <dbReference type="ARBA" id="ARBA00023002"/>
    </source>
</evidence>
<dbReference type="Gene3D" id="3.40.50.720">
    <property type="entry name" value="NAD(P)-binding Rossmann-like Domain"/>
    <property type="match status" value="1"/>
</dbReference>
<dbReference type="InterPro" id="IPR011032">
    <property type="entry name" value="GroES-like_sf"/>
</dbReference>
<dbReference type="HOGENOM" id="CLU_026673_3_1_1"/>
<dbReference type="Proteomes" id="UP000019132">
    <property type="component" value="Unassembled WGS sequence"/>
</dbReference>
<dbReference type="SMART" id="SM00829">
    <property type="entry name" value="PKS_ER"/>
    <property type="match status" value="1"/>
</dbReference>
<dbReference type="InParanoid" id="K3W9E0"/>
<dbReference type="AlphaFoldDB" id="K3W9E0"/>
<organism evidence="3 4">
    <name type="scientific">Globisporangium ultimum (strain ATCC 200006 / CBS 805.95 / DAOM BR144)</name>
    <name type="common">Pythium ultimum</name>
    <dbReference type="NCBI Taxonomy" id="431595"/>
    <lineage>
        <taxon>Eukaryota</taxon>
        <taxon>Sar</taxon>
        <taxon>Stramenopiles</taxon>
        <taxon>Oomycota</taxon>
        <taxon>Peronosporomycetes</taxon>
        <taxon>Pythiales</taxon>
        <taxon>Pythiaceae</taxon>
        <taxon>Globisporangium</taxon>
    </lineage>
</organism>
<dbReference type="InterPro" id="IPR013154">
    <property type="entry name" value="ADH-like_N"/>
</dbReference>
<dbReference type="InterPro" id="IPR036291">
    <property type="entry name" value="NAD(P)-bd_dom_sf"/>
</dbReference>
<reference evidence="4" key="1">
    <citation type="journal article" date="2010" name="Genome Biol.">
        <title>Genome sequence of the necrotrophic plant pathogen Pythium ultimum reveals original pathogenicity mechanisms and effector repertoire.</title>
        <authorList>
            <person name="Levesque C.A."/>
            <person name="Brouwer H."/>
            <person name="Cano L."/>
            <person name="Hamilton J.P."/>
            <person name="Holt C."/>
            <person name="Huitema E."/>
            <person name="Raffaele S."/>
            <person name="Robideau G.P."/>
            <person name="Thines M."/>
            <person name="Win J."/>
            <person name="Zerillo M.M."/>
            <person name="Beakes G.W."/>
            <person name="Boore J.L."/>
            <person name="Busam D."/>
            <person name="Dumas B."/>
            <person name="Ferriera S."/>
            <person name="Fuerstenberg S.I."/>
            <person name="Gachon C.M."/>
            <person name="Gaulin E."/>
            <person name="Govers F."/>
            <person name="Grenville-Briggs L."/>
            <person name="Horner N."/>
            <person name="Hostetler J."/>
            <person name="Jiang R.H."/>
            <person name="Johnson J."/>
            <person name="Krajaejun T."/>
            <person name="Lin H."/>
            <person name="Meijer H.J."/>
            <person name="Moore B."/>
            <person name="Morris P."/>
            <person name="Phuntmart V."/>
            <person name="Puiu D."/>
            <person name="Shetty J."/>
            <person name="Stajich J.E."/>
            <person name="Tripathy S."/>
            <person name="Wawra S."/>
            <person name="van West P."/>
            <person name="Whitty B.R."/>
            <person name="Coutinho P.M."/>
            <person name="Henrissat B."/>
            <person name="Martin F."/>
            <person name="Thomas P.D."/>
            <person name="Tyler B.M."/>
            <person name="De Vries R.P."/>
            <person name="Kamoun S."/>
            <person name="Yandell M."/>
            <person name="Tisserat N."/>
            <person name="Buell C.R."/>
        </authorList>
    </citation>
    <scope>NUCLEOTIDE SEQUENCE</scope>
    <source>
        <strain evidence="4">DAOM:BR144</strain>
    </source>
</reference>
<evidence type="ECO:0000259" key="2">
    <source>
        <dbReference type="SMART" id="SM00829"/>
    </source>
</evidence>